<dbReference type="Proteomes" id="UP000541109">
    <property type="component" value="Unassembled WGS sequence"/>
</dbReference>
<keyword evidence="1" id="KW-0472">Membrane</keyword>
<organism evidence="2 3">
    <name type="scientific">Stappia albiluteola</name>
    <dbReference type="NCBI Taxonomy" id="2758565"/>
    <lineage>
        <taxon>Bacteria</taxon>
        <taxon>Pseudomonadati</taxon>
        <taxon>Pseudomonadota</taxon>
        <taxon>Alphaproteobacteria</taxon>
        <taxon>Hyphomicrobiales</taxon>
        <taxon>Stappiaceae</taxon>
        <taxon>Stappia</taxon>
    </lineage>
</organism>
<proteinExistence type="predicted"/>
<feature type="transmembrane region" description="Helical" evidence="1">
    <location>
        <begin position="12"/>
        <end position="40"/>
    </location>
</feature>
<keyword evidence="1" id="KW-0812">Transmembrane</keyword>
<accession>A0A839ACF2</accession>
<dbReference type="PANTHER" id="PTHR35813:SF1">
    <property type="entry name" value="INNER MEMBRANE PROTEIN YBAN"/>
    <property type="match status" value="1"/>
</dbReference>
<dbReference type="EMBL" id="JACFXV010000043">
    <property type="protein sequence ID" value="MBA5776557.1"/>
    <property type="molecule type" value="Genomic_DNA"/>
</dbReference>
<protein>
    <submittedName>
        <fullName evidence="2">YbaN family protein</fullName>
    </submittedName>
</protein>
<dbReference type="GO" id="GO:0005886">
    <property type="term" value="C:plasma membrane"/>
    <property type="evidence" value="ECO:0007669"/>
    <property type="project" value="TreeGrafter"/>
</dbReference>
<dbReference type="AlphaFoldDB" id="A0A839ACF2"/>
<comment type="caution">
    <text evidence="2">The sequence shown here is derived from an EMBL/GenBank/DDBJ whole genome shotgun (WGS) entry which is preliminary data.</text>
</comment>
<gene>
    <name evidence="2" type="ORF">H2509_05400</name>
</gene>
<keyword evidence="3" id="KW-1185">Reference proteome</keyword>
<evidence type="ECO:0000313" key="3">
    <source>
        <dbReference type="Proteomes" id="UP000541109"/>
    </source>
</evidence>
<dbReference type="RefSeq" id="WP_182163064.1">
    <property type="nucleotide sequence ID" value="NZ_JACFXV010000043.1"/>
</dbReference>
<name>A0A839ACF2_9HYPH</name>
<feature type="transmembrane region" description="Helical" evidence="1">
    <location>
        <begin position="98"/>
        <end position="115"/>
    </location>
</feature>
<evidence type="ECO:0000256" key="1">
    <source>
        <dbReference type="SAM" id="Phobius"/>
    </source>
</evidence>
<reference evidence="2 3" key="1">
    <citation type="submission" date="2020-07" db="EMBL/GenBank/DDBJ databases">
        <title>Stappia sp., F7233, whole genome shotgun sequencing project.</title>
        <authorList>
            <person name="Jiang S."/>
            <person name="Liu Z.W."/>
            <person name="Du Z.J."/>
        </authorList>
    </citation>
    <scope>NUCLEOTIDE SEQUENCE [LARGE SCALE GENOMIC DNA]</scope>
    <source>
        <strain evidence="2 3">F7233</strain>
    </source>
</reference>
<feature type="transmembrane region" description="Helical" evidence="1">
    <location>
        <begin position="75"/>
        <end position="92"/>
    </location>
</feature>
<keyword evidence="1" id="KW-1133">Transmembrane helix</keyword>
<sequence length="121" mass="13271">MQRPLFKTLGALFVVIGLIGVVVPLLPTTIFLILAATCFARSSPELERRIMEHRRFGPPVRAWREHGVISRRSKAFALAGMGIGFSIFLLSAHPGRMSAFLVALFFLGCAAFVVSRPSEIS</sequence>
<evidence type="ECO:0000313" key="2">
    <source>
        <dbReference type="EMBL" id="MBA5776557.1"/>
    </source>
</evidence>
<dbReference type="InterPro" id="IPR007401">
    <property type="entry name" value="DUF454"/>
</dbReference>
<dbReference type="PANTHER" id="PTHR35813">
    <property type="entry name" value="INNER MEMBRANE PROTEIN YBAN"/>
    <property type="match status" value="1"/>
</dbReference>
<dbReference type="Pfam" id="PF04304">
    <property type="entry name" value="DUF454"/>
    <property type="match status" value="1"/>
</dbReference>
<dbReference type="PIRSF" id="PIRSF016789">
    <property type="entry name" value="DUF454"/>
    <property type="match status" value="1"/>
</dbReference>